<dbReference type="EMBL" id="JAAGNZ010000001">
    <property type="protein sequence ID" value="NEU66168.1"/>
    <property type="molecule type" value="Genomic_DNA"/>
</dbReference>
<evidence type="ECO:0000313" key="1">
    <source>
        <dbReference type="EMBL" id="NEU66168.1"/>
    </source>
</evidence>
<dbReference type="AlphaFoldDB" id="A0A6M0IDC2"/>
<gene>
    <name evidence="1" type="ORF">GK091_04685</name>
</gene>
<evidence type="ECO:0000313" key="2">
    <source>
        <dbReference type="Proteomes" id="UP000477386"/>
    </source>
</evidence>
<comment type="caution">
    <text evidence="1">The sequence shown here is derived from an EMBL/GenBank/DDBJ whole genome shotgun (WGS) entry which is preliminary data.</text>
</comment>
<name>A0A6M0IDC2_9BACT</name>
<accession>A0A6M0IDC2</accession>
<reference evidence="1 2" key="1">
    <citation type="submission" date="2020-02" db="EMBL/GenBank/DDBJ databases">
        <title>Draft genome sequence of two Spirosoma agri KCTC 52727 and Spirosoma terrae KCTC 52035.</title>
        <authorList>
            <person name="Rojas J."/>
            <person name="Ambika Manirajan B."/>
            <person name="Ratering S."/>
            <person name="Suarez C."/>
            <person name="Schnell S."/>
        </authorList>
    </citation>
    <scope>NUCLEOTIDE SEQUENCE [LARGE SCALE GENOMIC DNA]</scope>
    <source>
        <strain evidence="1 2">KCTC 52727</strain>
    </source>
</reference>
<proteinExistence type="predicted"/>
<dbReference type="RefSeq" id="WP_164035446.1">
    <property type="nucleotide sequence ID" value="NZ_JAAGNZ010000001.1"/>
</dbReference>
<sequence length="66" mass="7097">MNCPFSFSVPDEYPDKTNVFRRIYAVVTARLLCTTSAENALYLKPGADSVAGLPMSGLAGSVDVRL</sequence>
<protein>
    <submittedName>
        <fullName evidence="1">Uncharacterized protein</fullName>
    </submittedName>
</protein>
<organism evidence="1 2">
    <name type="scientific">Spirosoma agri</name>
    <dbReference type="NCBI Taxonomy" id="1987381"/>
    <lineage>
        <taxon>Bacteria</taxon>
        <taxon>Pseudomonadati</taxon>
        <taxon>Bacteroidota</taxon>
        <taxon>Cytophagia</taxon>
        <taxon>Cytophagales</taxon>
        <taxon>Cytophagaceae</taxon>
        <taxon>Spirosoma</taxon>
    </lineage>
</organism>
<keyword evidence="2" id="KW-1185">Reference proteome</keyword>
<dbReference type="Proteomes" id="UP000477386">
    <property type="component" value="Unassembled WGS sequence"/>
</dbReference>